<gene>
    <name evidence="1" type="ORF">Spa11_43470</name>
</gene>
<dbReference type="KEGG" id="bmei:Spa11_43470"/>
<dbReference type="EMBL" id="CP036349">
    <property type="protein sequence ID" value="QDV76122.1"/>
    <property type="molecule type" value="Genomic_DNA"/>
</dbReference>
<organism evidence="1 2">
    <name type="scientific">Botrimarina mediterranea</name>
    <dbReference type="NCBI Taxonomy" id="2528022"/>
    <lineage>
        <taxon>Bacteria</taxon>
        <taxon>Pseudomonadati</taxon>
        <taxon>Planctomycetota</taxon>
        <taxon>Planctomycetia</taxon>
        <taxon>Pirellulales</taxon>
        <taxon>Lacipirellulaceae</taxon>
        <taxon>Botrimarina</taxon>
    </lineage>
</organism>
<evidence type="ECO:0000313" key="1">
    <source>
        <dbReference type="EMBL" id="QDV76122.1"/>
    </source>
</evidence>
<sequence>MNGRGKARDAESAFVDLLSEATQRGYYGSVSLTLHVQDGFIQQVRVATERLVK</sequence>
<reference evidence="1 2" key="1">
    <citation type="submission" date="2019-02" db="EMBL/GenBank/DDBJ databases">
        <title>Deep-cultivation of Planctomycetes and their phenomic and genomic characterization uncovers novel biology.</title>
        <authorList>
            <person name="Wiegand S."/>
            <person name="Jogler M."/>
            <person name="Boedeker C."/>
            <person name="Pinto D."/>
            <person name="Vollmers J."/>
            <person name="Rivas-Marin E."/>
            <person name="Kohn T."/>
            <person name="Peeters S.H."/>
            <person name="Heuer A."/>
            <person name="Rast P."/>
            <person name="Oberbeckmann S."/>
            <person name="Bunk B."/>
            <person name="Jeske O."/>
            <person name="Meyerdierks A."/>
            <person name="Storesund J.E."/>
            <person name="Kallscheuer N."/>
            <person name="Luecker S."/>
            <person name="Lage O.M."/>
            <person name="Pohl T."/>
            <person name="Merkel B.J."/>
            <person name="Hornburger P."/>
            <person name="Mueller R.-W."/>
            <person name="Bruemmer F."/>
            <person name="Labrenz M."/>
            <person name="Spormann A.M."/>
            <person name="Op den Camp H."/>
            <person name="Overmann J."/>
            <person name="Amann R."/>
            <person name="Jetten M.S.M."/>
            <person name="Mascher T."/>
            <person name="Medema M.H."/>
            <person name="Devos D.P."/>
            <person name="Kaster A.-K."/>
            <person name="Ovreas L."/>
            <person name="Rohde M."/>
            <person name="Galperin M.Y."/>
            <person name="Jogler C."/>
        </authorList>
    </citation>
    <scope>NUCLEOTIDE SEQUENCE [LARGE SCALE GENOMIC DNA]</scope>
    <source>
        <strain evidence="1 2">Spa11</strain>
    </source>
</reference>
<name>A0A518KEA3_9BACT</name>
<accession>A0A518KEA3</accession>
<evidence type="ECO:0000313" key="2">
    <source>
        <dbReference type="Proteomes" id="UP000316426"/>
    </source>
</evidence>
<dbReference type="AlphaFoldDB" id="A0A518KEA3"/>
<keyword evidence="2" id="KW-1185">Reference proteome</keyword>
<dbReference type="Proteomes" id="UP000316426">
    <property type="component" value="Chromosome"/>
</dbReference>
<protein>
    <submittedName>
        <fullName evidence="1">Uncharacterized protein</fullName>
    </submittedName>
</protein>
<proteinExistence type="predicted"/>